<sequence>MTTGMVQEKNLEKHIEKQMGCMAGFLQIFDRHQILTGKHLYSPKRLPPSSGVVASSESGISAATSPEISRELGKPKHANLMASPSQELPRVSPAEIRSPVPGLPPKSPLPLPIFPLKEGTRSSWKFSKEAPRLSLDSRATTDAEGSLHPKEIRTSATIPCGGAENGTTADGQLNRSPSVIARLMGLEPLPASSDTEPERKPELRRSASESRVSRDIFHSRFIMDGNIFHLKQPIQSHSNISHNAMKNSGAFEVTHYADPLKFASKNATSEEPRGLNRGGVNPLTWKTPVHRKSFFDSGDIFPEPKQTVSIYGEIEKRLKMRGIDEPSKDLETLKQILEALQLKGLLHSKKPSDQSQISYRNFVYDQSPVVVMKPSRSSMASQTNRKQGNGFSPSNDRNQVRGIRRNIDLAGESPTSVSPRPEHNVRSPTRQARSSSAPTRSENNEKRSNSLIKHKPLSVETRSRLNESTQNQKLSHIHSPKLNTRKTGSQQTVTSRSPRNKKCTTEVHQKEKITTVVTEDESSTISESTASSSSHTDTEWKWQSQRSKMAEHKEGRSLLERCDKLLNSIAEMNATDSQPSPVSVLDSFESPSPSPITMKRRIDFKDQSGELEEEIWTPVISPMQSKCEDISEDGDFVYVCDILRASHYFPEDSDIFMLLEKQQYLEGKDASKVSRLQRKLTFDTINEILDQNRQLPPWKSVSWTHENIWSEFQRIREQDTSEDLFETICGILKRDLAADAMNGWRDCPVQMSEAVLDIERLIFKDLIGETMRDLALFGSKSKLAGMPKRKLVF</sequence>
<feature type="compositionally biased region" description="Low complexity" evidence="1">
    <location>
        <begin position="523"/>
        <end position="535"/>
    </location>
</feature>
<evidence type="ECO:0000259" key="2">
    <source>
        <dbReference type="Pfam" id="PF14309"/>
    </source>
</evidence>
<accession>A0ABD1VEE5</accession>
<evidence type="ECO:0000256" key="1">
    <source>
        <dbReference type="SAM" id="MobiDB-lite"/>
    </source>
</evidence>
<dbReference type="PANTHER" id="PTHR31680">
    <property type="entry name" value="LONGIFOLIA PROTEIN"/>
    <property type="match status" value="1"/>
</dbReference>
<name>A0ABD1VEE5_9LAMI</name>
<proteinExistence type="predicted"/>
<feature type="compositionally biased region" description="Basic and acidic residues" evidence="1">
    <location>
        <begin position="196"/>
        <end position="210"/>
    </location>
</feature>
<feature type="region of interest" description="Disordered" evidence="1">
    <location>
        <begin position="576"/>
        <end position="597"/>
    </location>
</feature>
<evidence type="ECO:0008006" key="6">
    <source>
        <dbReference type="Google" id="ProtNLM"/>
    </source>
</evidence>
<dbReference type="EMBL" id="JBFOLJ010000005">
    <property type="protein sequence ID" value="KAL2535708.1"/>
    <property type="molecule type" value="Genomic_DNA"/>
</dbReference>
<feature type="compositionally biased region" description="Polar residues" evidence="1">
    <location>
        <begin position="375"/>
        <end position="397"/>
    </location>
</feature>
<dbReference type="Proteomes" id="UP001604277">
    <property type="component" value="Unassembled WGS sequence"/>
</dbReference>
<gene>
    <name evidence="4" type="ORF">Fot_17099</name>
</gene>
<evidence type="ECO:0000259" key="3">
    <source>
        <dbReference type="Pfam" id="PF14383"/>
    </source>
</evidence>
<dbReference type="PANTHER" id="PTHR31680:SF12">
    <property type="entry name" value="OS11G0587300 PROTEIN"/>
    <property type="match status" value="1"/>
</dbReference>
<keyword evidence="5" id="KW-1185">Reference proteome</keyword>
<evidence type="ECO:0000313" key="4">
    <source>
        <dbReference type="EMBL" id="KAL2535708.1"/>
    </source>
</evidence>
<dbReference type="Pfam" id="PF14309">
    <property type="entry name" value="DUF4378"/>
    <property type="match status" value="1"/>
</dbReference>
<feature type="region of interest" description="Disordered" evidence="1">
    <location>
        <begin position="187"/>
        <end position="210"/>
    </location>
</feature>
<feature type="region of interest" description="Disordered" evidence="1">
    <location>
        <begin position="374"/>
        <end position="543"/>
    </location>
</feature>
<feature type="domain" description="DUF3741" evidence="3">
    <location>
        <begin position="173"/>
        <end position="193"/>
    </location>
</feature>
<feature type="compositionally biased region" description="Polar residues" evidence="1">
    <location>
        <begin position="426"/>
        <end position="441"/>
    </location>
</feature>
<dbReference type="InterPro" id="IPR033334">
    <property type="entry name" value="LNG1/2"/>
</dbReference>
<comment type="caution">
    <text evidence="4">The sequence shown here is derived from an EMBL/GenBank/DDBJ whole genome shotgun (WGS) entry which is preliminary data.</text>
</comment>
<dbReference type="AlphaFoldDB" id="A0ABD1VEE5"/>
<feature type="compositionally biased region" description="Polar residues" evidence="1">
    <location>
        <begin position="481"/>
        <end position="497"/>
    </location>
</feature>
<feature type="domain" description="DUF4378" evidence="2">
    <location>
        <begin position="635"/>
        <end position="769"/>
    </location>
</feature>
<feature type="compositionally biased region" description="Basic and acidic residues" evidence="1">
    <location>
        <begin position="503"/>
        <end position="513"/>
    </location>
</feature>
<dbReference type="Pfam" id="PF14383">
    <property type="entry name" value="VARLMGL"/>
    <property type="match status" value="1"/>
</dbReference>
<dbReference type="InterPro" id="IPR032795">
    <property type="entry name" value="DUF3741-assoc"/>
</dbReference>
<organism evidence="4 5">
    <name type="scientific">Forsythia ovata</name>
    <dbReference type="NCBI Taxonomy" id="205694"/>
    <lineage>
        <taxon>Eukaryota</taxon>
        <taxon>Viridiplantae</taxon>
        <taxon>Streptophyta</taxon>
        <taxon>Embryophyta</taxon>
        <taxon>Tracheophyta</taxon>
        <taxon>Spermatophyta</taxon>
        <taxon>Magnoliopsida</taxon>
        <taxon>eudicotyledons</taxon>
        <taxon>Gunneridae</taxon>
        <taxon>Pentapetalae</taxon>
        <taxon>asterids</taxon>
        <taxon>lamiids</taxon>
        <taxon>Lamiales</taxon>
        <taxon>Oleaceae</taxon>
        <taxon>Forsythieae</taxon>
        <taxon>Forsythia</taxon>
    </lineage>
</organism>
<dbReference type="InterPro" id="IPR025486">
    <property type="entry name" value="DUF4378"/>
</dbReference>
<protein>
    <recommendedName>
        <fullName evidence="6">DUF4378 domain-containing protein</fullName>
    </recommendedName>
</protein>
<reference evidence="5" key="1">
    <citation type="submission" date="2024-07" db="EMBL/GenBank/DDBJ databases">
        <title>Two chromosome-level genome assemblies of Korean endemic species Abeliophyllum distichum and Forsythia ovata (Oleaceae).</title>
        <authorList>
            <person name="Jang H."/>
        </authorList>
    </citation>
    <scope>NUCLEOTIDE SEQUENCE [LARGE SCALE GENOMIC DNA]</scope>
</reference>
<evidence type="ECO:0000313" key="5">
    <source>
        <dbReference type="Proteomes" id="UP001604277"/>
    </source>
</evidence>